<reference evidence="4 5" key="1">
    <citation type="journal article" date="2023" name="G3 (Bethesda)">
        <title>A chromosome-level genome assembly of Zasmidium syzygii isolated from banana leaves.</title>
        <authorList>
            <person name="van Westerhoven A.C."/>
            <person name="Mehrabi R."/>
            <person name="Talebi R."/>
            <person name="Steentjes M.B.F."/>
            <person name="Corcolon B."/>
            <person name="Chong P.A."/>
            <person name="Kema G.H.J."/>
            <person name="Seidl M.F."/>
        </authorList>
    </citation>
    <scope>NUCLEOTIDE SEQUENCE [LARGE SCALE GENOMIC DNA]</scope>
    <source>
        <strain evidence="4 5">P124</strain>
    </source>
</reference>
<feature type="transmembrane region" description="Helical" evidence="2">
    <location>
        <begin position="130"/>
        <end position="155"/>
    </location>
</feature>
<feature type="compositionally biased region" description="Polar residues" evidence="1">
    <location>
        <begin position="309"/>
        <end position="318"/>
    </location>
</feature>
<dbReference type="PANTHER" id="PTHR39614:SF2">
    <property type="entry name" value="INTEGRAL MEMBRANE PROTEIN"/>
    <property type="match status" value="1"/>
</dbReference>
<feature type="transmembrane region" description="Helical" evidence="2">
    <location>
        <begin position="213"/>
        <end position="235"/>
    </location>
</feature>
<name>A0ABR0EBA1_ZASCE</name>
<feature type="domain" description="Rhodopsin" evidence="3">
    <location>
        <begin position="40"/>
        <end position="279"/>
    </location>
</feature>
<accession>A0ABR0EBA1</accession>
<keyword evidence="5" id="KW-1185">Reference proteome</keyword>
<dbReference type="EMBL" id="JAXOVC010000007">
    <property type="protein sequence ID" value="KAK4498774.1"/>
    <property type="molecule type" value="Genomic_DNA"/>
</dbReference>
<protein>
    <recommendedName>
        <fullName evidence="3">Rhodopsin domain-containing protein</fullName>
    </recommendedName>
</protein>
<evidence type="ECO:0000313" key="5">
    <source>
        <dbReference type="Proteomes" id="UP001305779"/>
    </source>
</evidence>
<feature type="transmembrane region" description="Helical" evidence="2">
    <location>
        <begin position="266"/>
        <end position="285"/>
    </location>
</feature>
<feature type="transmembrane region" description="Helical" evidence="2">
    <location>
        <begin position="175"/>
        <end position="201"/>
    </location>
</feature>
<keyword evidence="2" id="KW-0812">Transmembrane</keyword>
<evidence type="ECO:0000256" key="1">
    <source>
        <dbReference type="SAM" id="MobiDB-lite"/>
    </source>
</evidence>
<comment type="caution">
    <text evidence="4">The sequence shown here is derived from an EMBL/GenBank/DDBJ whole genome shotgun (WGS) entry which is preliminary data.</text>
</comment>
<organism evidence="4 5">
    <name type="scientific">Zasmidium cellare</name>
    <name type="common">Wine cellar mold</name>
    <name type="synonym">Racodium cellare</name>
    <dbReference type="NCBI Taxonomy" id="395010"/>
    <lineage>
        <taxon>Eukaryota</taxon>
        <taxon>Fungi</taxon>
        <taxon>Dikarya</taxon>
        <taxon>Ascomycota</taxon>
        <taxon>Pezizomycotina</taxon>
        <taxon>Dothideomycetes</taxon>
        <taxon>Dothideomycetidae</taxon>
        <taxon>Mycosphaerellales</taxon>
        <taxon>Mycosphaerellaceae</taxon>
        <taxon>Zasmidium</taxon>
    </lineage>
</organism>
<dbReference type="PANTHER" id="PTHR39614">
    <property type="entry name" value="INTEGRAL MEMBRANE PROTEIN"/>
    <property type="match status" value="1"/>
</dbReference>
<proteinExistence type="predicted"/>
<gene>
    <name evidence="4" type="ORF">PRZ48_009284</name>
</gene>
<feature type="transmembrane region" description="Helical" evidence="2">
    <location>
        <begin position="55"/>
        <end position="78"/>
    </location>
</feature>
<dbReference type="Proteomes" id="UP001305779">
    <property type="component" value="Unassembled WGS sequence"/>
</dbReference>
<evidence type="ECO:0000256" key="2">
    <source>
        <dbReference type="SAM" id="Phobius"/>
    </source>
</evidence>
<keyword evidence="2" id="KW-1133">Transmembrane helix</keyword>
<dbReference type="InterPro" id="IPR049326">
    <property type="entry name" value="Rhodopsin_dom_fungi"/>
</dbReference>
<feature type="region of interest" description="Disordered" evidence="1">
    <location>
        <begin position="309"/>
        <end position="344"/>
    </location>
</feature>
<sequence>MYLDLTPRAFTDPSESDHSVYIGITAILLVCFTTLTLAVRIWVRWGKYSWDDASVFLAQILAYGQFATVIASLVLGLGKKWSDIPQASQNNIATNLTAAKILYILVLGFLKMGVTWPIRRLFKRMGKRVPVIACTVLMGTEAVWSLAAIIVLSIGCPPNSILPGTVPRNSCAFGAARWGVVVIVDIVQELGIASMSMVLLSMLKRKISKEEKLTSMLAFALRPGIIVFAVLAYIARVATIETRYLPENTGHALQYTWVQIWQEVQLTYSMFTATLPFVLGFMRNFDTNTNNRSSMSAAMILGASKLTSRAGTAHSRQPPTFAGQMERRGTADSRPGVMPSMPDDVHKWDQPVKYSVKIYSADDDQSIDRSVANPSEEMIAGIRRNDVITVRDEEKA</sequence>
<evidence type="ECO:0000313" key="4">
    <source>
        <dbReference type="EMBL" id="KAK4498774.1"/>
    </source>
</evidence>
<dbReference type="Pfam" id="PF20684">
    <property type="entry name" value="Fung_rhodopsin"/>
    <property type="match status" value="1"/>
</dbReference>
<evidence type="ECO:0000259" key="3">
    <source>
        <dbReference type="Pfam" id="PF20684"/>
    </source>
</evidence>
<feature type="transmembrane region" description="Helical" evidence="2">
    <location>
        <begin position="98"/>
        <end position="118"/>
    </location>
</feature>
<keyword evidence="2" id="KW-0472">Membrane</keyword>
<feature type="transmembrane region" description="Helical" evidence="2">
    <location>
        <begin position="20"/>
        <end position="43"/>
    </location>
</feature>